<reference evidence="3" key="1">
    <citation type="journal article" date="2019" name="Nat. Commun.">
        <title>The genome of broomcorn millet.</title>
        <authorList>
            <person name="Zou C."/>
            <person name="Miki D."/>
            <person name="Li D."/>
            <person name="Tang Q."/>
            <person name="Xiao L."/>
            <person name="Rajput S."/>
            <person name="Deng P."/>
            <person name="Jia W."/>
            <person name="Huang R."/>
            <person name="Zhang M."/>
            <person name="Sun Y."/>
            <person name="Hu J."/>
            <person name="Fu X."/>
            <person name="Schnable P.S."/>
            <person name="Li F."/>
            <person name="Zhang H."/>
            <person name="Feng B."/>
            <person name="Zhu X."/>
            <person name="Liu R."/>
            <person name="Schnable J.C."/>
            <person name="Zhu J.-K."/>
            <person name="Zhang H."/>
        </authorList>
    </citation>
    <scope>NUCLEOTIDE SEQUENCE [LARGE SCALE GENOMIC DNA]</scope>
</reference>
<feature type="region of interest" description="Disordered" evidence="1">
    <location>
        <begin position="1"/>
        <end position="51"/>
    </location>
</feature>
<dbReference type="AlphaFoldDB" id="A0A3L6RJ60"/>
<feature type="region of interest" description="Disordered" evidence="1">
    <location>
        <begin position="167"/>
        <end position="293"/>
    </location>
</feature>
<feature type="compositionally biased region" description="Basic and acidic residues" evidence="1">
    <location>
        <begin position="263"/>
        <end position="293"/>
    </location>
</feature>
<accession>A0A3L6RJ60</accession>
<feature type="compositionally biased region" description="Gly residues" evidence="1">
    <location>
        <begin position="241"/>
        <end position="262"/>
    </location>
</feature>
<proteinExistence type="predicted"/>
<feature type="compositionally biased region" description="Low complexity" evidence="1">
    <location>
        <begin position="97"/>
        <end position="110"/>
    </location>
</feature>
<gene>
    <name evidence="2" type="ORF">C2845_PM13G12230</name>
</gene>
<feature type="compositionally biased region" description="Basic residues" evidence="1">
    <location>
        <begin position="210"/>
        <end position="221"/>
    </location>
</feature>
<evidence type="ECO:0000313" key="2">
    <source>
        <dbReference type="EMBL" id="RLN04577.1"/>
    </source>
</evidence>
<keyword evidence="3" id="KW-1185">Reference proteome</keyword>
<sequence>MPPCRPHVASDSNCSRAEVVPRHGSSSTAAAGLLPCRRRAPSLPPEEESTTTAAMAHAAALLCSGLRRCPLQTSAAADAVASSCPDAAAPTPPAPALPTAASPPRAAARLGTGGGPLLRRPPRGSAPGTGPCSAGHREASVAPHGCRPCAAGADLQTRPVEVAAATAPAPRAGSMGPGLAAPEATASSALGEHGGRRRPPSSRASDAARRSGRHGHGHRASLRCGAQIGPPPPLQGREGAALGGSRGRGGVGPRLAGQGRGSGGEREGRRSSRERRGREGERGRGVGKDKKKT</sequence>
<dbReference type="Proteomes" id="UP000275267">
    <property type="component" value="Unassembled WGS sequence"/>
</dbReference>
<organism evidence="2 3">
    <name type="scientific">Panicum miliaceum</name>
    <name type="common">Proso millet</name>
    <name type="synonym">Broomcorn millet</name>
    <dbReference type="NCBI Taxonomy" id="4540"/>
    <lineage>
        <taxon>Eukaryota</taxon>
        <taxon>Viridiplantae</taxon>
        <taxon>Streptophyta</taxon>
        <taxon>Embryophyta</taxon>
        <taxon>Tracheophyta</taxon>
        <taxon>Spermatophyta</taxon>
        <taxon>Magnoliopsida</taxon>
        <taxon>Liliopsida</taxon>
        <taxon>Poales</taxon>
        <taxon>Poaceae</taxon>
        <taxon>PACMAD clade</taxon>
        <taxon>Panicoideae</taxon>
        <taxon>Panicodae</taxon>
        <taxon>Paniceae</taxon>
        <taxon>Panicinae</taxon>
        <taxon>Panicum</taxon>
        <taxon>Panicum sect. Panicum</taxon>
    </lineage>
</organism>
<evidence type="ECO:0000313" key="3">
    <source>
        <dbReference type="Proteomes" id="UP000275267"/>
    </source>
</evidence>
<dbReference type="EMBL" id="PQIB02000008">
    <property type="protein sequence ID" value="RLN04577.1"/>
    <property type="molecule type" value="Genomic_DNA"/>
</dbReference>
<name>A0A3L6RJ60_PANMI</name>
<evidence type="ECO:0000256" key="1">
    <source>
        <dbReference type="SAM" id="MobiDB-lite"/>
    </source>
</evidence>
<comment type="caution">
    <text evidence="2">The sequence shown here is derived from an EMBL/GenBank/DDBJ whole genome shotgun (WGS) entry which is preliminary data.</text>
</comment>
<protein>
    <submittedName>
        <fullName evidence="2">Uncharacterized protein</fullName>
    </submittedName>
</protein>
<feature type="region of interest" description="Disordered" evidence="1">
    <location>
        <begin position="83"/>
        <end position="141"/>
    </location>
</feature>